<sequence length="141" mass="14592">MRILYSTAATARGGRDGEVVSDDGVLDLDLAIPVELGGPGGDRTNPEQLFAAGYAACFSSTVQHLAGQRGLDVTGLEVTVKVGLAHERGVSDLVVTLVVAFPSSVDAGQVAELLEAAHQMCPYSRATRGNVEVTLQVASLV</sequence>
<dbReference type="PANTHER" id="PTHR33797:SF2">
    <property type="entry name" value="ORGANIC HYDROPEROXIDE RESISTANCE PROTEIN-LIKE"/>
    <property type="match status" value="1"/>
</dbReference>
<dbReference type="GO" id="GO:0006979">
    <property type="term" value="P:response to oxidative stress"/>
    <property type="evidence" value="ECO:0007669"/>
    <property type="project" value="InterPro"/>
</dbReference>
<dbReference type="SUPFAM" id="SSF82784">
    <property type="entry name" value="OsmC-like"/>
    <property type="match status" value="1"/>
</dbReference>
<proteinExistence type="inferred from homology"/>
<dbReference type="Gene3D" id="3.30.300.20">
    <property type="match status" value="1"/>
</dbReference>
<reference evidence="2 3" key="1">
    <citation type="submission" date="2017-09" db="EMBL/GenBank/DDBJ databases">
        <authorList>
            <person name="Ehlers B."/>
            <person name="Leendertz F.H."/>
        </authorList>
    </citation>
    <scope>NUCLEOTIDE SEQUENCE [LARGE SCALE GENOMIC DNA]</scope>
    <source>
        <strain evidence="2 3">DSM 46844</strain>
    </source>
</reference>
<dbReference type="InterPro" id="IPR003718">
    <property type="entry name" value="OsmC/Ohr_fam"/>
</dbReference>
<evidence type="ECO:0000313" key="2">
    <source>
        <dbReference type="EMBL" id="SNX97196.1"/>
    </source>
</evidence>
<dbReference type="InterPro" id="IPR036102">
    <property type="entry name" value="OsmC/Ohrsf"/>
</dbReference>
<accession>A0A285EGL0</accession>
<evidence type="ECO:0000256" key="1">
    <source>
        <dbReference type="ARBA" id="ARBA00007378"/>
    </source>
</evidence>
<dbReference type="NCBIfam" id="TIGR03561">
    <property type="entry name" value="organ_hyd_perox"/>
    <property type="match status" value="1"/>
</dbReference>
<dbReference type="PANTHER" id="PTHR33797">
    <property type="entry name" value="ORGANIC HYDROPEROXIDE RESISTANCE PROTEIN-LIKE"/>
    <property type="match status" value="1"/>
</dbReference>
<dbReference type="RefSeq" id="WP_097207180.1">
    <property type="nucleotide sequence ID" value="NZ_JACHXB010000002.1"/>
</dbReference>
<dbReference type="OrthoDB" id="9797508at2"/>
<dbReference type="Pfam" id="PF02566">
    <property type="entry name" value="OsmC"/>
    <property type="match status" value="1"/>
</dbReference>
<dbReference type="EMBL" id="OBDO01000006">
    <property type="protein sequence ID" value="SNX97196.1"/>
    <property type="molecule type" value="Genomic_DNA"/>
</dbReference>
<comment type="similarity">
    <text evidence="1">Belongs to the OsmC/Ohr family.</text>
</comment>
<dbReference type="Gene3D" id="2.20.25.10">
    <property type="match status" value="1"/>
</dbReference>
<evidence type="ECO:0000313" key="3">
    <source>
        <dbReference type="Proteomes" id="UP000219514"/>
    </source>
</evidence>
<dbReference type="Proteomes" id="UP000219514">
    <property type="component" value="Unassembled WGS sequence"/>
</dbReference>
<dbReference type="AlphaFoldDB" id="A0A285EGL0"/>
<dbReference type="InterPro" id="IPR015946">
    <property type="entry name" value="KH_dom-like_a/b"/>
</dbReference>
<name>A0A285EGL0_9ACTN</name>
<organism evidence="2 3">
    <name type="scientific">Geodermatophilus sabuli</name>
    <dbReference type="NCBI Taxonomy" id="1564158"/>
    <lineage>
        <taxon>Bacteria</taxon>
        <taxon>Bacillati</taxon>
        <taxon>Actinomycetota</taxon>
        <taxon>Actinomycetes</taxon>
        <taxon>Geodermatophilales</taxon>
        <taxon>Geodermatophilaceae</taxon>
        <taxon>Geodermatophilus</taxon>
    </lineage>
</organism>
<dbReference type="InterPro" id="IPR019953">
    <property type="entry name" value="OHR"/>
</dbReference>
<protein>
    <submittedName>
        <fullName evidence="2">Peroxiredoxin, Ohr subfamily</fullName>
    </submittedName>
</protein>
<gene>
    <name evidence="2" type="ORF">SAMN06893097_106146</name>
</gene>
<keyword evidence="3" id="KW-1185">Reference proteome</keyword>